<reference evidence="3 4" key="1">
    <citation type="submission" date="2022-11" db="EMBL/GenBank/DDBJ databases">
        <title>Mucor velutinosus strain NIH1002 WGS.</title>
        <authorList>
            <person name="Subramanian P."/>
            <person name="Mullikin J.C."/>
            <person name="Segre J.A."/>
            <person name="Zelazny A.M."/>
        </authorList>
    </citation>
    <scope>NUCLEOTIDE SEQUENCE [LARGE SCALE GENOMIC DNA]</scope>
    <source>
        <strain evidence="3 4">NIH1002</strain>
    </source>
</reference>
<dbReference type="InterPro" id="IPR035969">
    <property type="entry name" value="Rab-GAP_TBC_sf"/>
</dbReference>
<dbReference type="Proteomes" id="UP001304243">
    <property type="component" value="Unassembled WGS sequence"/>
</dbReference>
<dbReference type="GO" id="GO:0005096">
    <property type="term" value="F:GTPase activator activity"/>
    <property type="evidence" value="ECO:0007669"/>
    <property type="project" value="TreeGrafter"/>
</dbReference>
<dbReference type="AlphaFoldDB" id="A0AAN7DEA4"/>
<dbReference type="InterPro" id="IPR050302">
    <property type="entry name" value="Rab_GAP_TBC_domain"/>
</dbReference>
<keyword evidence="4" id="KW-1185">Reference proteome</keyword>
<sequence length="804" mass="89944">MTMKQAHESDSLEDLSGTLSSTHINTDENLTADKLLDELPLPQQQQQQDGLYMNGANATSRNTYDQFFEEVSLDLPRDSQHYRQQQQQQQDAEQPSRLMKFMPRRGTAATNGHASKSFSMSSPTSTIAAAAAAAADNTITPSDISGPFYSISDVLDDSVSPTATAAAMAAASASHHHHGNDDTYDSIDMSQPTVNPRAARRNVNEAEVVVTSGGASIPTRRKSTLNPFKRSKSISQKPSPLETVISKTRPRMLPPKDPHEEKKHLQEYESMMKQAKKLEAKKQRESNKKREEKDKKASYAIHTWENDIIPHWKSRIKDKRTMVLWDQGIPPRCRRKVWCLKIGNQLNITKNTFGECTRRVPQAVRQNNKSTTANGESHGAPMPIVTASHHTTYDPYHPTAATAAATSSSEQVYRRTRQRRTSSLDVLRERKEDQHGHHEDEDEEIEEEEQDRVAGFSNFTNMPTEHTSSSTYSFTSNDDHFDRYSQSEGGRSALELGSTQSHDGGDDDSIGVEDDDEEEETDAISDQDEGPDGGDMDDDKVLRDPAAINFLNKAIDEDILRTLPSLCVFQPDGPLFMSLRKVLHAYVGYRPNMTYSRGASFLAGVLLLNMGAQETFSALINMISSSQVLSALYNSDEKRIQGFFKVFNVIFAENLPKLYLHFKNLTLTPENYLPDWFMTIFASIIPLELSSRLWDIYLLHGDIILFRTGLVVLKYLEPLLWGGGFSETVKILNMGFVGEHRGEEVKAALAVSGHITEGDEDPFFDEILGRKGVHLSETRFNELLGAHMPRSTATATHSTITNIQ</sequence>
<proteinExistence type="predicted"/>
<feature type="compositionally biased region" description="Acidic residues" evidence="1">
    <location>
        <begin position="440"/>
        <end position="450"/>
    </location>
</feature>
<feature type="region of interest" description="Disordered" evidence="1">
    <location>
        <begin position="274"/>
        <end position="295"/>
    </location>
</feature>
<dbReference type="GO" id="GO:0031267">
    <property type="term" value="F:small GTPase binding"/>
    <property type="evidence" value="ECO:0007669"/>
    <property type="project" value="TreeGrafter"/>
</dbReference>
<feature type="region of interest" description="Disordered" evidence="1">
    <location>
        <begin position="211"/>
        <end position="241"/>
    </location>
</feature>
<protein>
    <submittedName>
        <fullName evidence="3">Ribose-5-phosphate isomerase rki1</fullName>
        <ecNumber evidence="3">5.3.1.6</ecNumber>
    </submittedName>
</protein>
<feature type="compositionally biased region" description="Basic and acidic residues" evidence="1">
    <location>
        <begin position="426"/>
        <end position="439"/>
    </location>
</feature>
<feature type="compositionally biased region" description="Low complexity" evidence="1">
    <location>
        <begin position="399"/>
        <end position="409"/>
    </location>
</feature>
<dbReference type="EMBL" id="JASEJX010000015">
    <property type="protein sequence ID" value="KAK4515233.1"/>
    <property type="molecule type" value="Genomic_DNA"/>
</dbReference>
<dbReference type="GeneID" id="89946545"/>
<feature type="region of interest" description="Disordered" evidence="1">
    <location>
        <begin position="1"/>
        <end position="26"/>
    </location>
</feature>
<dbReference type="PANTHER" id="PTHR47219">
    <property type="entry name" value="RAB GTPASE-ACTIVATING PROTEIN 1-LIKE"/>
    <property type="match status" value="1"/>
</dbReference>
<feature type="domain" description="Rab-GAP TBC" evidence="2">
    <location>
        <begin position="328"/>
        <end position="701"/>
    </location>
</feature>
<feature type="compositionally biased region" description="Polar residues" evidence="1">
    <location>
        <begin position="457"/>
        <end position="476"/>
    </location>
</feature>
<accession>A0AAN7DEA4</accession>
<evidence type="ECO:0000259" key="2">
    <source>
        <dbReference type="PROSITE" id="PS50086"/>
    </source>
</evidence>
<comment type="caution">
    <text evidence="3">The sequence shown here is derived from an EMBL/GenBank/DDBJ whole genome shotgun (WGS) entry which is preliminary data.</text>
</comment>
<feature type="compositionally biased region" description="Polar residues" evidence="1">
    <location>
        <begin position="17"/>
        <end position="26"/>
    </location>
</feature>
<keyword evidence="3" id="KW-0413">Isomerase</keyword>
<dbReference type="Gene3D" id="1.10.8.270">
    <property type="entry name" value="putative rabgap domain of human tbc1 domain family member 14 like domains"/>
    <property type="match status" value="1"/>
</dbReference>
<feature type="compositionally biased region" description="Basic and acidic residues" evidence="1">
    <location>
        <begin position="1"/>
        <end position="10"/>
    </location>
</feature>
<dbReference type="PROSITE" id="PS50086">
    <property type="entry name" value="TBC_RABGAP"/>
    <property type="match status" value="1"/>
</dbReference>
<dbReference type="PANTHER" id="PTHR47219:SF9">
    <property type="entry name" value="GTPASE ACTIVATING PROTEIN AND CENTROSOME-ASSOCIATED, ISOFORM B"/>
    <property type="match status" value="1"/>
</dbReference>
<evidence type="ECO:0000256" key="1">
    <source>
        <dbReference type="SAM" id="MobiDB-lite"/>
    </source>
</evidence>
<dbReference type="InterPro" id="IPR000195">
    <property type="entry name" value="Rab-GAP-TBC_dom"/>
</dbReference>
<evidence type="ECO:0000313" key="3">
    <source>
        <dbReference type="EMBL" id="KAK4515233.1"/>
    </source>
</evidence>
<dbReference type="SUPFAM" id="SSF47923">
    <property type="entry name" value="Ypt/Rab-GAP domain of gyp1p"/>
    <property type="match status" value="2"/>
</dbReference>
<dbReference type="EC" id="5.3.1.6" evidence="3"/>
<evidence type="ECO:0000313" key="4">
    <source>
        <dbReference type="Proteomes" id="UP001304243"/>
    </source>
</evidence>
<dbReference type="Gene3D" id="1.10.10.750">
    <property type="entry name" value="Ypt/Rab-GAP domain of gyp1p, domain 1"/>
    <property type="match status" value="1"/>
</dbReference>
<dbReference type="SMART" id="SM00164">
    <property type="entry name" value="TBC"/>
    <property type="match status" value="1"/>
</dbReference>
<dbReference type="Pfam" id="PF00566">
    <property type="entry name" value="RabGAP-TBC"/>
    <property type="match status" value="1"/>
</dbReference>
<gene>
    <name evidence="3" type="primary">RKI1_1</name>
    <name evidence="3" type="ORF">ATC70_002843</name>
</gene>
<dbReference type="Gene3D" id="1.10.472.80">
    <property type="entry name" value="Ypt/Rab-GAP domain of gyp1p, domain 3"/>
    <property type="match status" value="1"/>
</dbReference>
<dbReference type="GO" id="GO:0004751">
    <property type="term" value="F:ribose-5-phosphate isomerase activity"/>
    <property type="evidence" value="ECO:0007669"/>
    <property type="project" value="UniProtKB-EC"/>
</dbReference>
<name>A0AAN7DEA4_9FUNG</name>
<feature type="compositionally biased region" description="Acidic residues" evidence="1">
    <location>
        <begin position="505"/>
        <end position="538"/>
    </location>
</feature>
<dbReference type="RefSeq" id="XP_064681899.1">
    <property type="nucleotide sequence ID" value="XM_064822213.1"/>
</dbReference>
<organism evidence="3 4">
    <name type="scientific">Mucor velutinosus</name>
    <dbReference type="NCBI Taxonomy" id="708070"/>
    <lineage>
        <taxon>Eukaryota</taxon>
        <taxon>Fungi</taxon>
        <taxon>Fungi incertae sedis</taxon>
        <taxon>Mucoromycota</taxon>
        <taxon>Mucoromycotina</taxon>
        <taxon>Mucoromycetes</taxon>
        <taxon>Mucorales</taxon>
        <taxon>Mucorineae</taxon>
        <taxon>Mucoraceae</taxon>
        <taxon>Mucor</taxon>
    </lineage>
</organism>
<feature type="compositionally biased region" description="Basic and acidic residues" evidence="1">
    <location>
        <begin position="276"/>
        <end position="295"/>
    </location>
</feature>
<feature type="region of interest" description="Disordered" evidence="1">
    <location>
        <begin position="389"/>
        <end position="541"/>
    </location>
</feature>